<dbReference type="FunFam" id="3.90.80.10:FF:000003">
    <property type="entry name" value="Inorganic pyrophosphatase"/>
    <property type="match status" value="1"/>
</dbReference>
<protein>
    <recommendedName>
        <fullName evidence="7">Inorganic pyrophosphatase</fullName>
        <ecNumber evidence="2">3.6.1.1</ecNumber>
    </recommendedName>
</protein>
<gene>
    <name evidence="9" type="ORF">B1A_07119</name>
</gene>
<keyword evidence="6" id="KW-0460">Magnesium</keyword>
<keyword evidence="5" id="KW-0378">Hydrolase</keyword>
<dbReference type="GO" id="GO:0004427">
    <property type="term" value="F:inorganic diphosphate phosphatase activity"/>
    <property type="evidence" value="ECO:0007669"/>
    <property type="project" value="UniProtKB-EC"/>
</dbReference>
<dbReference type="Pfam" id="PF00719">
    <property type="entry name" value="Pyrophosphatase"/>
    <property type="match status" value="1"/>
</dbReference>
<evidence type="ECO:0000256" key="6">
    <source>
        <dbReference type="ARBA" id="ARBA00022842"/>
    </source>
</evidence>
<keyword evidence="3" id="KW-0963">Cytoplasm</keyword>
<dbReference type="EC" id="3.6.1.1" evidence="2"/>
<name>T1B7E6_9ZZZZ</name>
<evidence type="ECO:0000256" key="4">
    <source>
        <dbReference type="ARBA" id="ARBA00022723"/>
    </source>
</evidence>
<evidence type="ECO:0000313" key="9">
    <source>
        <dbReference type="EMBL" id="EQD68871.1"/>
    </source>
</evidence>
<comment type="caution">
    <text evidence="9">The sequence shown here is derived from an EMBL/GenBank/DDBJ whole genome shotgun (WGS) entry which is preliminary data.</text>
</comment>
<dbReference type="InterPro" id="IPR036649">
    <property type="entry name" value="Pyrophosphatase_sf"/>
</dbReference>
<evidence type="ECO:0000256" key="5">
    <source>
        <dbReference type="ARBA" id="ARBA00022801"/>
    </source>
</evidence>
<evidence type="ECO:0000256" key="8">
    <source>
        <dbReference type="ARBA" id="ARBA00047820"/>
    </source>
</evidence>
<dbReference type="AlphaFoldDB" id="T1B7E6"/>
<dbReference type="GO" id="GO:0006796">
    <property type="term" value="P:phosphate-containing compound metabolic process"/>
    <property type="evidence" value="ECO:0007669"/>
    <property type="project" value="InterPro"/>
</dbReference>
<dbReference type="PANTHER" id="PTHR10286">
    <property type="entry name" value="INORGANIC PYROPHOSPHATASE"/>
    <property type="match status" value="1"/>
</dbReference>
<proteinExistence type="inferred from homology"/>
<dbReference type="HAMAP" id="MF_00209">
    <property type="entry name" value="Inorganic_PPase"/>
    <property type="match status" value="1"/>
</dbReference>
<organism evidence="9">
    <name type="scientific">mine drainage metagenome</name>
    <dbReference type="NCBI Taxonomy" id="410659"/>
    <lineage>
        <taxon>unclassified sequences</taxon>
        <taxon>metagenomes</taxon>
        <taxon>ecological metagenomes</taxon>
    </lineage>
</organism>
<evidence type="ECO:0000256" key="3">
    <source>
        <dbReference type="ARBA" id="ARBA00022490"/>
    </source>
</evidence>
<evidence type="ECO:0000256" key="7">
    <source>
        <dbReference type="ARBA" id="ARBA00040300"/>
    </source>
</evidence>
<evidence type="ECO:0000256" key="1">
    <source>
        <dbReference type="ARBA" id="ARBA00001946"/>
    </source>
</evidence>
<keyword evidence="4" id="KW-0479">Metal-binding</keyword>
<dbReference type="PROSITE" id="PS00387">
    <property type="entry name" value="PPASE"/>
    <property type="match status" value="1"/>
</dbReference>
<dbReference type="InterPro" id="IPR008162">
    <property type="entry name" value="Pyrophosphatase"/>
</dbReference>
<dbReference type="GO" id="GO:0000287">
    <property type="term" value="F:magnesium ion binding"/>
    <property type="evidence" value="ECO:0007669"/>
    <property type="project" value="InterPro"/>
</dbReference>
<dbReference type="EMBL" id="AUZX01005141">
    <property type="protein sequence ID" value="EQD68871.1"/>
    <property type="molecule type" value="Genomic_DNA"/>
</dbReference>
<evidence type="ECO:0000256" key="2">
    <source>
        <dbReference type="ARBA" id="ARBA00012146"/>
    </source>
</evidence>
<dbReference type="Gene3D" id="3.90.80.10">
    <property type="entry name" value="Inorganic pyrophosphatase"/>
    <property type="match status" value="1"/>
</dbReference>
<dbReference type="GO" id="GO:0005737">
    <property type="term" value="C:cytoplasm"/>
    <property type="evidence" value="ECO:0007669"/>
    <property type="project" value="InterPro"/>
</dbReference>
<comment type="cofactor">
    <cofactor evidence="1">
        <name>Mg(2+)</name>
        <dbReference type="ChEBI" id="CHEBI:18420"/>
    </cofactor>
</comment>
<sequence>MKTGSLWHIVGPGEKAPEEVNVIIETPKGSRNKYEISKEYQGIILDRVLHSSVVYPADYGLIPQTLYDDGDPIDVLVVMSFPTYPGITLKARPIGVMHMIDSGDKDNKIVAVPVKDPAFEHVRKLDDLNPHLIKEFKNFFETYKLLEGKKTSVDGFGSKEEALSEIKESMKVYSEKYH</sequence>
<reference evidence="9" key="2">
    <citation type="journal article" date="2014" name="ISME J.">
        <title>Microbial stratification in low pH oxic and suboxic macroscopic growths along an acid mine drainage.</title>
        <authorList>
            <person name="Mendez-Garcia C."/>
            <person name="Mesa V."/>
            <person name="Sprenger R.R."/>
            <person name="Richter M."/>
            <person name="Diez M.S."/>
            <person name="Solano J."/>
            <person name="Bargiela R."/>
            <person name="Golyshina O.V."/>
            <person name="Manteca A."/>
            <person name="Ramos J.L."/>
            <person name="Gallego J.R."/>
            <person name="Llorente I."/>
            <person name="Martins Dos Santos V.A."/>
            <person name="Jensen O.N."/>
            <person name="Pelaez A.I."/>
            <person name="Sanchez J."/>
            <person name="Ferrer M."/>
        </authorList>
    </citation>
    <scope>NUCLEOTIDE SEQUENCE</scope>
</reference>
<dbReference type="SUPFAM" id="SSF50324">
    <property type="entry name" value="Inorganic pyrophosphatase"/>
    <property type="match status" value="1"/>
</dbReference>
<reference evidence="9" key="1">
    <citation type="submission" date="2013-08" db="EMBL/GenBank/DDBJ databases">
        <authorList>
            <person name="Mendez C."/>
            <person name="Richter M."/>
            <person name="Ferrer M."/>
            <person name="Sanchez J."/>
        </authorList>
    </citation>
    <scope>NUCLEOTIDE SEQUENCE</scope>
</reference>
<dbReference type="CDD" id="cd00412">
    <property type="entry name" value="pyrophosphatase"/>
    <property type="match status" value="1"/>
</dbReference>
<accession>T1B7E6</accession>
<comment type="catalytic activity">
    <reaction evidence="8">
        <text>diphosphate + H2O = 2 phosphate + H(+)</text>
        <dbReference type="Rhea" id="RHEA:24576"/>
        <dbReference type="ChEBI" id="CHEBI:15377"/>
        <dbReference type="ChEBI" id="CHEBI:15378"/>
        <dbReference type="ChEBI" id="CHEBI:33019"/>
        <dbReference type="ChEBI" id="CHEBI:43474"/>
        <dbReference type="EC" id="3.6.1.1"/>
    </reaction>
</comment>